<evidence type="ECO:0000259" key="3">
    <source>
        <dbReference type="Pfam" id="PF24465"/>
    </source>
</evidence>
<dbReference type="Pfam" id="PF24465">
    <property type="entry name" value="Tri-helical"/>
    <property type="match status" value="2"/>
</dbReference>
<organism evidence="5 6">
    <name type="scientific">Zasmidium cellare ATCC 36951</name>
    <dbReference type="NCBI Taxonomy" id="1080233"/>
    <lineage>
        <taxon>Eukaryota</taxon>
        <taxon>Fungi</taxon>
        <taxon>Dikarya</taxon>
        <taxon>Ascomycota</taxon>
        <taxon>Pezizomycotina</taxon>
        <taxon>Dothideomycetes</taxon>
        <taxon>Dothideomycetidae</taxon>
        <taxon>Mycosphaerellales</taxon>
        <taxon>Mycosphaerellaceae</taxon>
        <taxon>Zasmidium</taxon>
    </lineage>
</organism>
<dbReference type="GeneID" id="54558315"/>
<name>A0A6A6CS22_ZASCE</name>
<evidence type="ECO:0000256" key="1">
    <source>
        <dbReference type="SAM" id="MobiDB-lite"/>
    </source>
</evidence>
<dbReference type="RefSeq" id="XP_033670966.1">
    <property type="nucleotide sequence ID" value="XM_033805043.1"/>
</dbReference>
<dbReference type="InterPro" id="IPR056669">
    <property type="entry name" value="DUF7767"/>
</dbReference>
<evidence type="ECO:0000259" key="4">
    <source>
        <dbReference type="Pfam" id="PF24962"/>
    </source>
</evidence>
<feature type="region of interest" description="Disordered" evidence="1">
    <location>
        <begin position="210"/>
        <end position="229"/>
    </location>
</feature>
<evidence type="ECO:0000313" key="5">
    <source>
        <dbReference type="EMBL" id="KAF2170077.1"/>
    </source>
</evidence>
<proteinExistence type="predicted"/>
<dbReference type="Pfam" id="PF24962">
    <property type="entry name" value="DUF7767"/>
    <property type="match status" value="1"/>
</dbReference>
<dbReference type="InterPro" id="IPR025676">
    <property type="entry name" value="Clr5_dom"/>
</dbReference>
<evidence type="ECO:0000259" key="2">
    <source>
        <dbReference type="Pfam" id="PF14420"/>
    </source>
</evidence>
<evidence type="ECO:0000313" key="6">
    <source>
        <dbReference type="Proteomes" id="UP000799537"/>
    </source>
</evidence>
<dbReference type="AlphaFoldDB" id="A0A6A6CS22"/>
<feature type="domain" description="Tri-helical" evidence="3">
    <location>
        <begin position="242"/>
        <end position="325"/>
    </location>
</feature>
<accession>A0A6A6CS22</accession>
<sequence length="613" mass="69106">MDETPKRRVGRPSKYDWGDKRDICYKLYVEEKKSAQEIAKYFADRFNVSEEDLPCKKGFLRQFGIWGFPSRINKLSEEDERTVSNRIKEMWEQNISQKDIKDILVEEGWDLKGHVFNKLWRQNGLRLRIDQGYKPPDPNAPPKKRQRTSNAAEEATENVNPDDAIDLTSEPPQQEQDGFLNMSLDPDEAARRTQRLFEIQLESDQRLSDRKRRRRIRGYGHLPPDEAGLAPRYASETSLDECKAYLQLSNERYQAIRGDFEVICRELGIIKKTQCAEGVWEDCKKRLIRENMHLSAVMHPLQPDQEKKTIALDCVCCDVTKRMRVQGKSITIAQANNMLGLNPGESKEIRRLLYDILTADNFESRLVSGEDHFQELRHRWFASNEKLQQIMAENDPGKKKAVELLGKDAMKRFREDKNKRGERVIVQKNAHYGPGPGPAWMGTAPRSKKAKAAEAAKNTSPTIQEPNVRNAVEGRGYPQQRNGGLLATVAQATGNIDFGIDPALSTAGPFIAPQTNAAQPIPAYFRLAPGSSVVGNHPRMWLGKLASPTIPALHKAATSKAGAAQVKKVNGIVKDADGTENSWLVENNDELEVYLGEAGEKATFLVVLEGGYA</sequence>
<feature type="domain" description="Clr5" evidence="2">
    <location>
        <begin position="13"/>
        <end position="69"/>
    </location>
</feature>
<reference evidence="5" key="1">
    <citation type="journal article" date="2020" name="Stud. Mycol.">
        <title>101 Dothideomycetes genomes: a test case for predicting lifestyles and emergence of pathogens.</title>
        <authorList>
            <person name="Haridas S."/>
            <person name="Albert R."/>
            <person name="Binder M."/>
            <person name="Bloem J."/>
            <person name="Labutti K."/>
            <person name="Salamov A."/>
            <person name="Andreopoulos B."/>
            <person name="Baker S."/>
            <person name="Barry K."/>
            <person name="Bills G."/>
            <person name="Bluhm B."/>
            <person name="Cannon C."/>
            <person name="Castanera R."/>
            <person name="Culley D."/>
            <person name="Daum C."/>
            <person name="Ezra D."/>
            <person name="Gonzalez J."/>
            <person name="Henrissat B."/>
            <person name="Kuo A."/>
            <person name="Liang C."/>
            <person name="Lipzen A."/>
            <person name="Lutzoni F."/>
            <person name="Magnuson J."/>
            <person name="Mondo S."/>
            <person name="Nolan M."/>
            <person name="Ohm R."/>
            <person name="Pangilinan J."/>
            <person name="Park H.-J."/>
            <person name="Ramirez L."/>
            <person name="Alfaro M."/>
            <person name="Sun H."/>
            <person name="Tritt A."/>
            <person name="Yoshinaga Y."/>
            <person name="Zwiers L.-H."/>
            <person name="Turgeon B."/>
            <person name="Goodwin S."/>
            <person name="Spatafora J."/>
            <person name="Crous P."/>
            <person name="Grigoriev I."/>
        </authorList>
    </citation>
    <scope>NUCLEOTIDE SEQUENCE</scope>
    <source>
        <strain evidence="5">ATCC 36951</strain>
    </source>
</reference>
<keyword evidence="6" id="KW-1185">Reference proteome</keyword>
<dbReference type="EMBL" id="ML993586">
    <property type="protein sequence ID" value="KAF2170077.1"/>
    <property type="molecule type" value="Genomic_DNA"/>
</dbReference>
<feature type="domain" description="Tri-helical" evidence="3">
    <location>
        <begin position="335"/>
        <end position="416"/>
    </location>
</feature>
<feature type="domain" description="DUF7767" evidence="4">
    <location>
        <begin position="518"/>
        <end position="609"/>
    </location>
</feature>
<dbReference type="PANTHER" id="PTHR38788:SF5">
    <property type="entry name" value="CLR5 DOMAIN-CONTAINING PROTEIN"/>
    <property type="match status" value="1"/>
</dbReference>
<protein>
    <submittedName>
        <fullName evidence="5">Uncharacterized protein</fullName>
    </submittedName>
</protein>
<feature type="region of interest" description="Disordered" evidence="1">
    <location>
        <begin position="129"/>
        <end position="180"/>
    </location>
</feature>
<dbReference type="Proteomes" id="UP000799537">
    <property type="component" value="Unassembled WGS sequence"/>
</dbReference>
<dbReference type="InterPro" id="IPR057940">
    <property type="entry name" value="Tri-helical_dom"/>
</dbReference>
<dbReference type="PANTHER" id="PTHR38788">
    <property type="entry name" value="CLR5 DOMAIN-CONTAINING PROTEIN"/>
    <property type="match status" value="1"/>
</dbReference>
<dbReference type="Pfam" id="PF14420">
    <property type="entry name" value="Clr5"/>
    <property type="match status" value="1"/>
</dbReference>
<gene>
    <name evidence="5" type="ORF">M409DRAFT_19684</name>
</gene>
<dbReference type="OrthoDB" id="4115389at2759"/>